<feature type="domain" description="Arginine dihydrolase ArgZ/ArgE-like C-terminal second subdomain" evidence="12">
    <location>
        <begin position="188"/>
        <end position="399"/>
    </location>
</feature>
<dbReference type="NCBIfam" id="TIGR00300">
    <property type="entry name" value="TIGR00300 family protein"/>
    <property type="match status" value="1"/>
</dbReference>
<comment type="cofactor">
    <cofactor evidence="1">
        <name>NAD(+)</name>
        <dbReference type="ChEBI" id="CHEBI:57540"/>
    </cofactor>
</comment>
<dbReference type="InterPro" id="IPR048963">
    <property type="entry name" value="ArgZ/ArgE-like_C_2nd"/>
</dbReference>
<dbReference type="AlphaFoldDB" id="A0A8T3VNX5"/>
<evidence type="ECO:0000313" key="15">
    <source>
        <dbReference type="Proteomes" id="UP000732619"/>
    </source>
</evidence>
<evidence type="ECO:0000256" key="5">
    <source>
        <dbReference type="ARBA" id="ARBA00052109"/>
    </source>
</evidence>
<protein>
    <recommendedName>
        <fullName evidence="9">Ornithine cyclodeaminase</fullName>
        <ecNumber evidence="8">4.3.1.12</ecNumber>
    </recommendedName>
    <alternativeName>
        <fullName evidence="10">Archaeal ornithine cyclodeaminase</fullName>
    </alternativeName>
</protein>
<dbReference type="Pfam" id="PF21570">
    <property type="entry name" value="ArgZ-like_C_2nd"/>
    <property type="match status" value="1"/>
</dbReference>
<evidence type="ECO:0000256" key="6">
    <source>
        <dbReference type="ARBA" id="ARBA00056756"/>
    </source>
</evidence>
<dbReference type="EMBL" id="SUTG01000002">
    <property type="protein sequence ID" value="MBE6511650.1"/>
    <property type="molecule type" value="Genomic_DNA"/>
</dbReference>
<evidence type="ECO:0000256" key="3">
    <source>
        <dbReference type="ARBA" id="ARBA00023027"/>
    </source>
</evidence>
<dbReference type="GO" id="GO:0008473">
    <property type="term" value="F:ornithine cyclodeaminase activity"/>
    <property type="evidence" value="ECO:0007669"/>
    <property type="project" value="UniProtKB-EC"/>
</dbReference>
<dbReference type="EC" id="4.3.1.12" evidence="8"/>
<evidence type="ECO:0000256" key="4">
    <source>
        <dbReference type="ARBA" id="ARBA00023239"/>
    </source>
</evidence>
<comment type="catalytic activity">
    <reaction evidence="5">
        <text>L-ornithine = L-proline + NH4(+)</text>
        <dbReference type="Rhea" id="RHEA:24368"/>
        <dbReference type="ChEBI" id="CHEBI:28938"/>
        <dbReference type="ChEBI" id="CHEBI:46911"/>
        <dbReference type="ChEBI" id="CHEBI:60039"/>
        <dbReference type="EC" id="4.3.1.12"/>
    </reaction>
</comment>
<evidence type="ECO:0000256" key="8">
    <source>
        <dbReference type="ARBA" id="ARBA00066346"/>
    </source>
</evidence>
<feature type="domain" description="LOR/SDH bifunctional enzyme conserved" evidence="11">
    <location>
        <begin position="4"/>
        <end position="102"/>
    </location>
</feature>
<keyword evidence="2" id="KW-0547">Nucleotide-binding</keyword>
<dbReference type="Pfam" id="PF04455">
    <property type="entry name" value="Saccharop_dh_N"/>
    <property type="match status" value="1"/>
</dbReference>
<dbReference type="InterPro" id="IPR007545">
    <property type="entry name" value="LOR/SDH_bifunc_enz_cons_dom"/>
</dbReference>
<comment type="function">
    <text evidence="6">Catalyzes the conversion of ornithine to proline, with the release of ammonia.</text>
</comment>
<dbReference type="Gene3D" id="3.40.50.10690">
    <property type="entry name" value="putative lor/sdh protein like domains"/>
    <property type="match status" value="1"/>
</dbReference>
<evidence type="ECO:0000259" key="11">
    <source>
        <dbReference type="Pfam" id="PF04455"/>
    </source>
</evidence>
<keyword evidence="3" id="KW-0520">NAD</keyword>
<evidence type="ECO:0000313" key="14">
    <source>
        <dbReference type="EMBL" id="MBE6511650.1"/>
    </source>
</evidence>
<evidence type="ECO:0000256" key="7">
    <source>
        <dbReference type="ARBA" id="ARBA00061348"/>
    </source>
</evidence>
<sequence length="405" mass="43947">MYKREIELSGHIIDSLTLPKTMDIIMDNGGDFDILEFDIGKRKSDTSKAKIMVSAGSPDILNSILDELNFIGVSISEIEEVNLVPSPKDKVAPEGFYSTSHHVTHIYYKGEWILVEEIEMDCLIVIDEENKTARCKPIADIKEGDLIVVGREGVKITPPQRARGKQGVFEFMNSEVSSEKPMMSIINDVAGEIKNIKEKGGKIALVGGPAIVHTGSAGVVAQLIKEGFIDVIFAGNALATHDIECDQFGTSLGVNVKTGEVVAHGHTHHMRAINRINRSGSIKAAVEDGTLKSGIMYECVKNDVPFVLAGSIRDDGPLPDVITDVIESQKLMRKYAQEVDMVIMISTMLHSIATGNLLPSRVKSICVDINPSTVTKLADRGSAQVVGIVTDVGAFLPVLYNALHE</sequence>
<comment type="caution">
    <text evidence="14">The sequence shown here is derived from an EMBL/GenBank/DDBJ whole genome shotgun (WGS) entry which is preliminary data.</text>
</comment>
<accession>A0A8T3VNX5</accession>
<dbReference type="Pfam" id="PF21571">
    <property type="entry name" value="ArgZ-like_C_1st"/>
    <property type="match status" value="1"/>
</dbReference>
<keyword evidence="4" id="KW-0456">Lyase</keyword>
<dbReference type="InterPro" id="IPR005239">
    <property type="entry name" value="ArgZ/ArgE-like"/>
</dbReference>
<organism evidence="14 15">
    <name type="scientific">Methanobrevibacter olleyae</name>
    <dbReference type="NCBI Taxonomy" id="294671"/>
    <lineage>
        <taxon>Archaea</taxon>
        <taxon>Methanobacteriati</taxon>
        <taxon>Methanobacteriota</taxon>
        <taxon>Methanomada group</taxon>
        <taxon>Methanobacteria</taxon>
        <taxon>Methanobacteriales</taxon>
        <taxon>Methanobacteriaceae</taxon>
        <taxon>Methanobrevibacter</taxon>
    </lineage>
</organism>
<evidence type="ECO:0000256" key="10">
    <source>
        <dbReference type="ARBA" id="ARBA00081581"/>
    </source>
</evidence>
<comment type="similarity">
    <text evidence="7">Belongs to the AgrE/ArgZ ornithine cyclodeaminase family.</text>
</comment>
<dbReference type="Gene3D" id="2.40.420.10">
    <property type="entry name" value="conserved putative lor/sdh protein from methanococcus maripaludis s2 domain"/>
    <property type="match status" value="1"/>
</dbReference>
<proteinExistence type="inferred from homology"/>
<dbReference type="InterPro" id="IPR029035">
    <property type="entry name" value="DHS-like_NAD/FAD-binding_dom"/>
</dbReference>
<evidence type="ECO:0000256" key="9">
    <source>
        <dbReference type="ARBA" id="ARBA00072993"/>
    </source>
</evidence>
<dbReference type="SUPFAM" id="SSF52467">
    <property type="entry name" value="DHS-like NAD/FAD-binding domain"/>
    <property type="match status" value="1"/>
</dbReference>
<dbReference type="Proteomes" id="UP000732619">
    <property type="component" value="Unassembled WGS sequence"/>
</dbReference>
<dbReference type="InterPro" id="IPR048964">
    <property type="entry name" value="ArgZ/ArgE-like_C_1st"/>
</dbReference>
<name>A0A8T3VNX5_METOL</name>
<dbReference type="GO" id="GO:0000166">
    <property type="term" value="F:nucleotide binding"/>
    <property type="evidence" value="ECO:0007669"/>
    <property type="project" value="UniProtKB-KW"/>
</dbReference>
<evidence type="ECO:0000259" key="13">
    <source>
        <dbReference type="Pfam" id="PF21571"/>
    </source>
</evidence>
<evidence type="ECO:0000256" key="2">
    <source>
        <dbReference type="ARBA" id="ARBA00022741"/>
    </source>
</evidence>
<reference evidence="14" key="1">
    <citation type="submission" date="2019-04" db="EMBL/GenBank/DDBJ databases">
        <title>Evolution of Biomass-Degrading Anaerobic Consortia Revealed by Metagenomics.</title>
        <authorList>
            <person name="Peng X."/>
        </authorList>
    </citation>
    <scope>NUCLEOTIDE SEQUENCE</scope>
    <source>
        <strain evidence="14">SIG14</strain>
    </source>
</reference>
<feature type="domain" description="Arginine dihydrolase ArgZ/ArgE-like C-terminal first subdomain" evidence="13">
    <location>
        <begin position="104"/>
        <end position="186"/>
    </location>
</feature>
<gene>
    <name evidence="14" type="ORF">E7Z75_00665</name>
</gene>
<evidence type="ECO:0000256" key="1">
    <source>
        <dbReference type="ARBA" id="ARBA00001911"/>
    </source>
</evidence>
<evidence type="ECO:0000259" key="12">
    <source>
        <dbReference type="Pfam" id="PF21570"/>
    </source>
</evidence>
<dbReference type="CDD" id="cd12144">
    <property type="entry name" value="SDH_N_domain"/>
    <property type="match status" value="1"/>
</dbReference>